<organism evidence="2 3">
    <name type="scientific">Streptomyces carpinensis</name>
    <dbReference type="NCBI Taxonomy" id="66369"/>
    <lineage>
        <taxon>Bacteria</taxon>
        <taxon>Bacillati</taxon>
        <taxon>Actinomycetota</taxon>
        <taxon>Actinomycetes</taxon>
        <taxon>Kitasatosporales</taxon>
        <taxon>Streptomycetaceae</taxon>
        <taxon>Streptomyces</taxon>
    </lineage>
</organism>
<evidence type="ECO:0000256" key="1">
    <source>
        <dbReference type="SAM" id="MobiDB-lite"/>
    </source>
</evidence>
<feature type="compositionally biased region" description="Polar residues" evidence="1">
    <location>
        <begin position="1"/>
        <end position="11"/>
    </location>
</feature>
<dbReference type="RefSeq" id="WP_086726106.1">
    <property type="nucleotide sequence ID" value="NZ_MUBM01000122.1"/>
</dbReference>
<feature type="compositionally biased region" description="Basic and acidic residues" evidence="1">
    <location>
        <begin position="43"/>
        <end position="52"/>
    </location>
</feature>
<evidence type="ECO:0000313" key="2">
    <source>
        <dbReference type="EMBL" id="MER6981123.1"/>
    </source>
</evidence>
<evidence type="ECO:0000313" key="3">
    <source>
        <dbReference type="Proteomes" id="UP001458415"/>
    </source>
</evidence>
<accession>A0ABV1WBE7</accession>
<dbReference type="Proteomes" id="UP001458415">
    <property type="component" value="Unassembled WGS sequence"/>
</dbReference>
<keyword evidence="3" id="KW-1185">Reference proteome</keyword>
<protein>
    <submittedName>
        <fullName evidence="2">Uncharacterized protein</fullName>
    </submittedName>
</protein>
<gene>
    <name evidence="2" type="ORF">ABT317_30150</name>
</gene>
<comment type="caution">
    <text evidence="2">The sequence shown here is derived from an EMBL/GenBank/DDBJ whole genome shotgun (WGS) entry which is preliminary data.</text>
</comment>
<feature type="region of interest" description="Disordered" evidence="1">
    <location>
        <begin position="1"/>
        <end position="52"/>
    </location>
</feature>
<reference evidence="2 3" key="1">
    <citation type="submission" date="2024-06" db="EMBL/GenBank/DDBJ databases">
        <title>The Natural Products Discovery Center: Release of the First 8490 Sequenced Strains for Exploring Actinobacteria Biosynthetic Diversity.</title>
        <authorList>
            <person name="Kalkreuter E."/>
            <person name="Kautsar S.A."/>
            <person name="Yang D."/>
            <person name="Bader C.D."/>
            <person name="Teijaro C.N."/>
            <person name="Fluegel L."/>
            <person name="Davis C.M."/>
            <person name="Simpson J.R."/>
            <person name="Lauterbach L."/>
            <person name="Steele A.D."/>
            <person name="Gui C."/>
            <person name="Meng S."/>
            <person name="Li G."/>
            <person name="Viehrig K."/>
            <person name="Ye F."/>
            <person name="Su P."/>
            <person name="Kiefer A.F."/>
            <person name="Nichols A."/>
            <person name="Cepeda A.J."/>
            <person name="Yan W."/>
            <person name="Fan B."/>
            <person name="Jiang Y."/>
            <person name="Adhikari A."/>
            <person name="Zheng C.-J."/>
            <person name="Schuster L."/>
            <person name="Cowan T.M."/>
            <person name="Smanski M.J."/>
            <person name="Chevrette M.G."/>
            <person name="De Carvalho L.P.S."/>
            <person name="Shen B."/>
        </authorList>
    </citation>
    <scope>NUCLEOTIDE SEQUENCE [LARGE SCALE GENOMIC DNA]</scope>
    <source>
        <strain evidence="2 3">NPDC000634</strain>
    </source>
</reference>
<dbReference type="EMBL" id="JBEPCU010000695">
    <property type="protein sequence ID" value="MER6981123.1"/>
    <property type="molecule type" value="Genomic_DNA"/>
</dbReference>
<proteinExistence type="predicted"/>
<name>A0ABV1WBE7_9ACTN</name>
<sequence length="52" mass="5511">MSDASTTQPHTAETPDTEGHGKHRGPVSSHDGETAPSGRHRKPVQEHTEVAA</sequence>